<comment type="caution">
    <text evidence="2">The sequence shown here is derived from an EMBL/GenBank/DDBJ whole genome shotgun (WGS) entry which is preliminary data.</text>
</comment>
<reference evidence="2 3" key="1">
    <citation type="submission" date="2015-02" db="EMBL/GenBank/DDBJ databases">
        <authorList>
            <person name="Ju K.-S."/>
            <person name="Doroghazi J.R."/>
            <person name="Metcalf W."/>
        </authorList>
    </citation>
    <scope>NUCLEOTIDE SEQUENCE [LARGE SCALE GENOMIC DNA]</scope>
    <source>
        <strain evidence="2 3">NRRL ISP-5550</strain>
    </source>
</reference>
<dbReference type="EMBL" id="JZWV01000717">
    <property type="protein sequence ID" value="KJY28576.1"/>
    <property type="molecule type" value="Genomic_DNA"/>
</dbReference>
<dbReference type="PROSITE" id="PS50801">
    <property type="entry name" value="STAS"/>
    <property type="match status" value="1"/>
</dbReference>
<protein>
    <recommendedName>
        <fullName evidence="1">STAS domain-containing protein</fullName>
    </recommendedName>
</protein>
<dbReference type="Proteomes" id="UP000033551">
    <property type="component" value="Unassembled WGS sequence"/>
</dbReference>
<dbReference type="PATRIC" id="fig|68223.7.peg.1094"/>
<evidence type="ECO:0000259" key="1">
    <source>
        <dbReference type="PROSITE" id="PS50801"/>
    </source>
</evidence>
<accession>A0A0F4J6M9</accession>
<evidence type="ECO:0000313" key="3">
    <source>
        <dbReference type="Proteomes" id="UP000033551"/>
    </source>
</evidence>
<proteinExistence type="predicted"/>
<dbReference type="OrthoDB" id="4182792at2"/>
<feature type="domain" description="STAS" evidence="1">
    <location>
        <begin position="2"/>
        <end position="88"/>
    </location>
</feature>
<evidence type="ECO:0000313" key="2">
    <source>
        <dbReference type="EMBL" id="KJY28576.1"/>
    </source>
</evidence>
<dbReference type="InterPro" id="IPR058548">
    <property type="entry name" value="MlaB-like_STAS"/>
</dbReference>
<gene>
    <name evidence="2" type="ORF">VR44_25020</name>
</gene>
<dbReference type="AlphaFoldDB" id="A0A0F4J6M9"/>
<name>A0A0F4J6M9_9ACTN</name>
<sequence length="134" mass="14325">MITMGVQHSGGSVLVGISGDLDQDAGEALRRAFEGISGLERDVMVDVHGVGSMDVDGLLHLLDLHRRAELLGLRVLVVGWQPQPQQLMAQIAGIPGPGTACGERYALAGFRRLIEERAHRAHSLPEGQGWPACT</sequence>
<dbReference type="InterPro" id="IPR036513">
    <property type="entry name" value="STAS_dom_sf"/>
</dbReference>
<dbReference type="SUPFAM" id="SSF52091">
    <property type="entry name" value="SpoIIaa-like"/>
    <property type="match status" value="1"/>
</dbReference>
<dbReference type="InterPro" id="IPR002645">
    <property type="entry name" value="STAS_dom"/>
</dbReference>
<keyword evidence="3" id="KW-1185">Reference proteome</keyword>
<dbReference type="Gene3D" id="3.30.750.24">
    <property type="entry name" value="STAS domain"/>
    <property type="match status" value="1"/>
</dbReference>
<dbReference type="Pfam" id="PF13466">
    <property type="entry name" value="STAS_2"/>
    <property type="match status" value="1"/>
</dbReference>
<organism evidence="2 3">
    <name type="scientific">Streptomyces katrae</name>
    <dbReference type="NCBI Taxonomy" id="68223"/>
    <lineage>
        <taxon>Bacteria</taxon>
        <taxon>Bacillati</taxon>
        <taxon>Actinomycetota</taxon>
        <taxon>Actinomycetes</taxon>
        <taxon>Kitasatosporales</taxon>
        <taxon>Streptomycetaceae</taxon>
        <taxon>Streptomyces</taxon>
    </lineage>
</organism>